<sequence length="234" mass="24175">MNAEGQHGVREELEVVRVRVRGAPARRGRRGAPVMRSGAATAADAPTAARTACCSGPLIPCSAPHRARPSPLSPARRVHPSRGSFPPLPAASRAGGPVLPAGICSPRASRARLAGARRRVRGARSFRGAGGEEGEGRRGGVGHSRASRAGGRVGVSRCVESKAPGEGSVGTATDLESDRSEERGPGWLVRSLAGPRVRARRARPPARPPLARAHRPKSPAPSSPLLLQSCGSIS</sequence>
<evidence type="ECO:0000256" key="1">
    <source>
        <dbReference type="SAM" id="MobiDB-lite"/>
    </source>
</evidence>
<feature type="region of interest" description="Disordered" evidence="1">
    <location>
        <begin position="65"/>
        <end position="94"/>
    </location>
</feature>
<gene>
    <name evidence="2" type="ORF">DMC30DRAFT_273660</name>
</gene>
<comment type="caution">
    <text evidence="2">The sequence shown here is derived from an EMBL/GenBank/DDBJ whole genome shotgun (WGS) entry which is preliminary data.</text>
</comment>
<dbReference type="AlphaFoldDB" id="A0A5C5FVF1"/>
<reference evidence="2 3" key="1">
    <citation type="submission" date="2019-03" db="EMBL/GenBank/DDBJ databases">
        <title>Rhodosporidium diobovatum UCD-FST 08-225 genome sequencing, assembly, and annotation.</title>
        <authorList>
            <person name="Fakankun I.U."/>
            <person name="Fristensky B."/>
            <person name="Levin D.B."/>
        </authorList>
    </citation>
    <scope>NUCLEOTIDE SEQUENCE [LARGE SCALE GENOMIC DNA]</scope>
    <source>
        <strain evidence="2 3">UCD-FST 08-225</strain>
    </source>
</reference>
<proteinExistence type="predicted"/>
<evidence type="ECO:0000313" key="2">
    <source>
        <dbReference type="EMBL" id="TNY20004.1"/>
    </source>
</evidence>
<evidence type="ECO:0000313" key="3">
    <source>
        <dbReference type="Proteomes" id="UP000311382"/>
    </source>
</evidence>
<accession>A0A5C5FVF1</accession>
<protein>
    <submittedName>
        <fullName evidence="2">Uncharacterized protein</fullName>
    </submittedName>
</protein>
<dbReference type="Proteomes" id="UP000311382">
    <property type="component" value="Unassembled WGS sequence"/>
</dbReference>
<dbReference type="EMBL" id="SOZI01000078">
    <property type="protein sequence ID" value="TNY20004.1"/>
    <property type="molecule type" value="Genomic_DNA"/>
</dbReference>
<organism evidence="2 3">
    <name type="scientific">Rhodotorula diobovata</name>
    <dbReference type="NCBI Taxonomy" id="5288"/>
    <lineage>
        <taxon>Eukaryota</taxon>
        <taxon>Fungi</taxon>
        <taxon>Dikarya</taxon>
        <taxon>Basidiomycota</taxon>
        <taxon>Pucciniomycotina</taxon>
        <taxon>Microbotryomycetes</taxon>
        <taxon>Sporidiobolales</taxon>
        <taxon>Sporidiobolaceae</taxon>
        <taxon>Rhodotorula</taxon>
    </lineage>
</organism>
<keyword evidence="3" id="KW-1185">Reference proteome</keyword>
<name>A0A5C5FVF1_9BASI</name>
<feature type="region of interest" description="Disordered" evidence="1">
    <location>
        <begin position="114"/>
        <end position="234"/>
    </location>
</feature>
<feature type="compositionally biased region" description="Basic residues" evidence="1">
    <location>
        <begin position="115"/>
        <end position="124"/>
    </location>
</feature>